<evidence type="ECO:0000259" key="1">
    <source>
        <dbReference type="Pfam" id="PF04010"/>
    </source>
</evidence>
<dbReference type="HOGENOM" id="CLU_2629745_0_0_2"/>
<organism evidence="2 3">
    <name type="scientific">Methanothermus fervidus (strain ATCC 43054 / DSM 2088 / JCM 10308 / V24 S)</name>
    <dbReference type="NCBI Taxonomy" id="523846"/>
    <lineage>
        <taxon>Archaea</taxon>
        <taxon>Methanobacteriati</taxon>
        <taxon>Methanobacteriota</taxon>
        <taxon>Methanomada group</taxon>
        <taxon>Methanobacteria</taxon>
        <taxon>Methanobacteriales</taxon>
        <taxon>Methanothermaceae</taxon>
        <taxon>Methanothermus</taxon>
    </lineage>
</organism>
<reference evidence="2 3" key="1">
    <citation type="journal article" date="2010" name="Stand. Genomic Sci.">
        <title>Complete genome sequence of Methanothermus fervidus type strain (V24S).</title>
        <authorList>
            <person name="Anderson I."/>
            <person name="Djao O.D."/>
            <person name="Misra M."/>
            <person name="Chertkov O."/>
            <person name="Nolan M."/>
            <person name="Lucas S."/>
            <person name="Lapidus A."/>
            <person name="Del Rio T.G."/>
            <person name="Tice H."/>
            <person name="Cheng J.F."/>
            <person name="Tapia R."/>
            <person name="Han C."/>
            <person name="Goodwin L."/>
            <person name="Pitluck S."/>
            <person name="Liolios K."/>
            <person name="Ivanova N."/>
            <person name="Mavromatis K."/>
            <person name="Mikhailova N."/>
            <person name="Pati A."/>
            <person name="Brambilla E."/>
            <person name="Chen A."/>
            <person name="Palaniappan K."/>
            <person name="Land M."/>
            <person name="Hauser L."/>
            <person name="Chang Y.J."/>
            <person name="Jeffries C.D."/>
            <person name="Sikorski J."/>
            <person name="Spring S."/>
            <person name="Rohde M."/>
            <person name="Eichinger K."/>
            <person name="Huber H."/>
            <person name="Wirth R."/>
            <person name="Goker M."/>
            <person name="Detter J.C."/>
            <person name="Woyke T."/>
            <person name="Bristow J."/>
            <person name="Eisen J.A."/>
            <person name="Markowitz V."/>
            <person name="Hugenholtz P."/>
            <person name="Klenk H.P."/>
            <person name="Kyrpides N.C."/>
        </authorList>
    </citation>
    <scope>NUCLEOTIDE SEQUENCE [LARGE SCALE GENOMIC DNA]</scope>
    <source>
        <strain evidence="3">ATCC 43054 / DSM 2088 / JCM 10308 / V24 S</strain>
    </source>
</reference>
<evidence type="ECO:0000313" key="3">
    <source>
        <dbReference type="Proteomes" id="UP000002315"/>
    </source>
</evidence>
<protein>
    <recommendedName>
        <fullName evidence="1">DUF357 domain-containing protein</fullName>
    </recommendedName>
</protein>
<dbReference type="InterPro" id="IPR023140">
    <property type="entry name" value="DUF357"/>
</dbReference>
<gene>
    <name evidence="2" type="ordered locus">Mfer_0752</name>
</gene>
<dbReference type="AlphaFoldDB" id="E3GZ19"/>
<dbReference type="Gene3D" id="1.20.1270.90">
    <property type="entry name" value="AF1782-like"/>
    <property type="match status" value="1"/>
</dbReference>
<evidence type="ECO:0000313" key="2">
    <source>
        <dbReference type="EMBL" id="ADP77551.1"/>
    </source>
</evidence>
<feature type="domain" description="DUF357" evidence="1">
    <location>
        <begin position="10"/>
        <end position="74"/>
    </location>
</feature>
<name>E3GZ19_METFV</name>
<dbReference type="InterPro" id="IPR036809">
    <property type="entry name" value="AF1782-like_sf"/>
</dbReference>
<keyword evidence="3" id="KW-1185">Reference proteome</keyword>
<dbReference type="Pfam" id="PF04010">
    <property type="entry name" value="DUF357"/>
    <property type="match status" value="1"/>
</dbReference>
<accession>E3GZ19</accession>
<dbReference type="STRING" id="523846.Mfer_0752"/>
<dbReference type="OrthoDB" id="148073at2157"/>
<dbReference type="EMBL" id="CP002278">
    <property type="protein sequence ID" value="ADP77551.1"/>
    <property type="molecule type" value="Genomic_DNA"/>
</dbReference>
<sequence>MKYKERIYKDIDLFEEVLKDLKVIELNEKERKIIDIAKRYKKDAIFYLKKKDYLTSFACINYAHGLIDSLRFLHGRLE</sequence>
<dbReference type="SUPFAM" id="SSF158372">
    <property type="entry name" value="AF1782-like"/>
    <property type="match status" value="1"/>
</dbReference>
<dbReference type="Proteomes" id="UP000002315">
    <property type="component" value="Chromosome"/>
</dbReference>
<dbReference type="KEGG" id="mfv:Mfer_0752"/>
<proteinExistence type="predicted"/>